<dbReference type="OrthoDB" id="340432at2759"/>
<evidence type="ECO:0000313" key="2">
    <source>
        <dbReference type="EMBL" id="KAE9545242.1"/>
    </source>
</evidence>
<keyword evidence="3" id="KW-1185">Reference proteome</keyword>
<dbReference type="GO" id="GO:0007346">
    <property type="term" value="P:regulation of mitotic cell cycle"/>
    <property type="evidence" value="ECO:0007669"/>
    <property type="project" value="TreeGrafter"/>
</dbReference>
<evidence type="ECO:0008006" key="4">
    <source>
        <dbReference type="Google" id="ProtNLM"/>
    </source>
</evidence>
<dbReference type="PANTHER" id="PTHR14894:SF0">
    <property type="entry name" value="CDK5 REGULATORY SUBUNIT-ASSOCIATED PROTEIN 3"/>
    <property type="match status" value="1"/>
</dbReference>
<dbReference type="InterPro" id="IPR008491">
    <property type="entry name" value="CDK5RAP3"/>
</dbReference>
<sequence length="473" mass="54726">MESHIPIEIHAQKLSEWLTSRKHCKKDWHSHIQPIREKINVAIQDMPENNEIVQLLSGAYINYFYCKRIIEILKETEADTKNLFGSYGSQRMKDWLEIEKLYLKDNVYLAEACDLLVQNIKYHIPAVKKQIAKLQSGQTDCDKKIEDYTKSIQTCKKDLETLRKQFSIVDDNSSFKRTLIGRLCELQKVYDDVMEHVKNLKKANTYFSLFITNIQGSDINLPMLQYILNNGNTTYYEYLYGEKPSKIEEPILTIEEDIKDTTADEEIDWGDLENVSEDIDYGISLEESGIVVENVQTDGSIARGNEALTLLDNFQTKNEFMNDILELESFLSMRLLELSNETNSALSVHSGGEINESKPEITSMLDIIKVVKQKLNDPVVQHLQQIKHSPRYLNKLESMFLQKVNNVEKMINSQIAVSNKKKELAEEYEQLVPKLKLIQQKNKQLITEIEFDISKKYKNRPVYIIGTSIFGSS</sequence>
<dbReference type="GO" id="GO:0012505">
    <property type="term" value="C:endomembrane system"/>
    <property type="evidence" value="ECO:0007669"/>
    <property type="project" value="TreeGrafter"/>
</dbReference>
<accession>A0A6G0UAB8</accession>
<gene>
    <name evidence="2" type="ORF">AGLY_000785</name>
</gene>
<comment type="similarity">
    <text evidence="1">Belongs to the CDK5RAP3 family.</text>
</comment>
<dbReference type="PANTHER" id="PTHR14894">
    <property type="entry name" value="CDK5 REGULATORY SUBUNIT-ASSOCIATED PROTEIN 3"/>
    <property type="match status" value="1"/>
</dbReference>
<comment type="caution">
    <text evidence="2">The sequence shown here is derived from an EMBL/GenBank/DDBJ whole genome shotgun (WGS) entry which is preliminary data.</text>
</comment>
<organism evidence="2 3">
    <name type="scientific">Aphis glycines</name>
    <name type="common">Soybean aphid</name>
    <dbReference type="NCBI Taxonomy" id="307491"/>
    <lineage>
        <taxon>Eukaryota</taxon>
        <taxon>Metazoa</taxon>
        <taxon>Ecdysozoa</taxon>
        <taxon>Arthropoda</taxon>
        <taxon>Hexapoda</taxon>
        <taxon>Insecta</taxon>
        <taxon>Pterygota</taxon>
        <taxon>Neoptera</taxon>
        <taxon>Paraneoptera</taxon>
        <taxon>Hemiptera</taxon>
        <taxon>Sternorrhyncha</taxon>
        <taxon>Aphidomorpha</taxon>
        <taxon>Aphidoidea</taxon>
        <taxon>Aphididae</taxon>
        <taxon>Aphidini</taxon>
        <taxon>Aphis</taxon>
        <taxon>Aphis</taxon>
    </lineage>
</organism>
<dbReference type="AlphaFoldDB" id="A0A6G0UAB8"/>
<evidence type="ECO:0000313" key="3">
    <source>
        <dbReference type="Proteomes" id="UP000475862"/>
    </source>
</evidence>
<name>A0A6G0UAB8_APHGL</name>
<protein>
    <recommendedName>
        <fullName evidence="4">CDK5 regulatory subunit-associated protein 3</fullName>
    </recommendedName>
</protein>
<dbReference type="EMBL" id="VYZN01000001">
    <property type="protein sequence ID" value="KAE9545242.1"/>
    <property type="molecule type" value="Genomic_DNA"/>
</dbReference>
<reference evidence="2 3" key="1">
    <citation type="submission" date="2019-08" db="EMBL/GenBank/DDBJ databases">
        <title>The genome of the soybean aphid Biotype 1, its phylome, world population structure and adaptation to the North American continent.</title>
        <authorList>
            <person name="Giordano R."/>
            <person name="Donthu R.K."/>
            <person name="Hernandez A.G."/>
            <person name="Wright C.L."/>
            <person name="Zimin A.V."/>
        </authorList>
    </citation>
    <scope>NUCLEOTIDE SEQUENCE [LARGE SCALE GENOMIC DNA]</scope>
    <source>
        <tissue evidence="2">Whole aphids</tissue>
    </source>
</reference>
<evidence type="ECO:0000256" key="1">
    <source>
        <dbReference type="ARBA" id="ARBA00007478"/>
    </source>
</evidence>
<proteinExistence type="inferred from homology"/>
<dbReference type="Pfam" id="PF05600">
    <property type="entry name" value="CDK5RAP3"/>
    <property type="match status" value="1"/>
</dbReference>
<dbReference type="Proteomes" id="UP000475862">
    <property type="component" value="Unassembled WGS sequence"/>
</dbReference>